<name>A0A1B1AI81_9PROT</name>
<dbReference type="STRING" id="1759059.ATE48_10270"/>
<evidence type="ECO:0000259" key="12">
    <source>
        <dbReference type="Pfam" id="PF16491"/>
    </source>
</evidence>
<feature type="active site" evidence="6">
    <location>
        <position position="272"/>
    </location>
</feature>
<feature type="region of interest" description="Disordered" evidence="8">
    <location>
        <begin position="416"/>
        <end position="461"/>
    </location>
</feature>
<feature type="transmembrane region" description="Helical" evidence="9">
    <location>
        <begin position="282"/>
        <end position="301"/>
    </location>
</feature>
<proteinExistence type="predicted"/>
<feature type="transmembrane region" description="Helical" evidence="9">
    <location>
        <begin position="321"/>
        <end position="340"/>
    </location>
</feature>
<evidence type="ECO:0000256" key="10">
    <source>
        <dbReference type="SAM" id="SignalP"/>
    </source>
</evidence>
<dbReference type="Pfam" id="PF16491">
    <property type="entry name" value="Peptidase_M48_N"/>
    <property type="match status" value="1"/>
</dbReference>
<evidence type="ECO:0000256" key="6">
    <source>
        <dbReference type="PIRSR" id="PIRSR627057-1"/>
    </source>
</evidence>
<accession>A0A1B1AI81</accession>
<feature type="binding site" evidence="7">
    <location>
        <position position="271"/>
    </location>
    <ligand>
        <name>Zn(2+)</name>
        <dbReference type="ChEBI" id="CHEBI:29105"/>
        <note>catalytic</note>
    </ligand>
</feature>
<feature type="binding site" evidence="7">
    <location>
        <position position="349"/>
    </location>
    <ligand>
        <name>Zn(2+)</name>
        <dbReference type="ChEBI" id="CHEBI:29105"/>
        <note>catalytic</note>
    </ligand>
</feature>
<evidence type="ECO:0000256" key="4">
    <source>
        <dbReference type="ARBA" id="ARBA00022833"/>
    </source>
</evidence>
<keyword evidence="9" id="KW-1133">Transmembrane helix</keyword>
<keyword evidence="4 7" id="KW-0862">Zinc</keyword>
<dbReference type="CDD" id="cd07343">
    <property type="entry name" value="M48A_Zmpste24p_like"/>
    <property type="match status" value="1"/>
</dbReference>
<feature type="compositionally biased region" description="Low complexity" evidence="8">
    <location>
        <begin position="438"/>
        <end position="461"/>
    </location>
</feature>
<feature type="transmembrane region" description="Helical" evidence="9">
    <location>
        <begin position="140"/>
        <end position="162"/>
    </location>
</feature>
<protein>
    <recommendedName>
        <fullName evidence="15">Peptidase M48</fullName>
    </recommendedName>
</protein>
<dbReference type="RefSeq" id="WP_066771016.1">
    <property type="nucleotide sequence ID" value="NZ_CP013244.1"/>
</dbReference>
<keyword evidence="5" id="KW-0482">Metalloprotease</keyword>
<dbReference type="InterPro" id="IPR001915">
    <property type="entry name" value="Peptidase_M48"/>
</dbReference>
<sequence>MRFLGLAAFAVAFMLAGPAMAAALPFNPEDATQAWLATMGPEATERSNSYFEGGYIIDFAGTALSIIVAGLMLLLGWARGVRSWIEKTLKWFPFVALGTSFFYILVSSVLTFPFSYYVGFVREHRYNLSTQDFPEWFNEQLIGFALGLVIGSLFLTVLYLIIRAARNTWWIWGSIVTVAFAGVMSMLFPVYIAPLFNTATPMEQGELRDSILALAQANGVPADNVYVYDRSRQTNSISANVSGFGPTTRISLADTLLERTSPEAVRAVMAHEIGHYVLRHNVSGMIFSSIFIIFSFAFVHFTFRWAAKNERWGIRDISDPAGLPLVMVLLAVVGLITAPLQRNMVYFNEQQADMFGLNAAREPDGFAEASVLLSEYRKMEPSAFEEWFFYDHPSGWNRVHNAMVWKAHEIAAGRLPNTPGGPPAGWVPDFVRSHDAAPARPAPAVETPVTTTEPSPAAPSN</sequence>
<dbReference type="GO" id="GO:0046872">
    <property type="term" value="F:metal ion binding"/>
    <property type="evidence" value="ECO:0007669"/>
    <property type="project" value="UniProtKB-KW"/>
</dbReference>
<evidence type="ECO:0008006" key="15">
    <source>
        <dbReference type="Google" id="ProtNLM"/>
    </source>
</evidence>
<keyword evidence="9" id="KW-0812">Transmembrane</keyword>
<feature type="domain" description="Peptidase M48" evidence="11">
    <location>
        <begin position="202"/>
        <end position="402"/>
    </location>
</feature>
<keyword evidence="10" id="KW-0732">Signal</keyword>
<keyword evidence="14" id="KW-1185">Reference proteome</keyword>
<evidence type="ECO:0000256" key="5">
    <source>
        <dbReference type="ARBA" id="ARBA00023049"/>
    </source>
</evidence>
<gene>
    <name evidence="13" type="ORF">ATE48_10270</name>
</gene>
<reference evidence="13 14" key="1">
    <citation type="submission" date="2015-11" db="EMBL/GenBank/DDBJ databases">
        <title>Whole-Genome Sequence of Candidatus Oderbacter manganicum from the National Park Lower Oder Valley, Germany.</title>
        <authorList>
            <person name="Braun B."/>
            <person name="Liere K."/>
            <person name="Szewzyk U."/>
        </authorList>
    </citation>
    <scope>NUCLEOTIDE SEQUENCE [LARGE SCALE GENOMIC DNA]</scope>
    <source>
        <strain evidence="13 14">OTSz_A_272</strain>
    </source>
</reference>
<dbReference type="Gene3D" id="3.30.2010.10">
    <property type="entry name" value="Metalloproteases ('zincins'), catalytic domain"/>
    <property type="match status" value="1"/>
</dbReference>
<feature type="transmembrane region" description="Helical" evidence="9">
    <location>
        <begin position="55"/>
        <end position="79"/>
    </location>
</feature>
<dbReference type="EMBL" id="CP013244">
    <property type="protein sequence ID" value="ANP46273.1"/>
    <property type="molecule type" value="Genomic_DNA"/>
</dbReference>
<dbReference type="Pfam" id="PF01435">
    <property type="entry name" value="Peptidase_M48"/>
    <property type="match status" value="1"/>
</dbReference>
<evidence type="ECO:0000256" key="8">
    <source>
        <dbReference type="SAM" id="MobiDB-lite"/>
    </source>
</evidence>
<feature type="transmembrane region" description="Helical" evidence="9">
    <location>
        <begin position="169"/>
        <end position="192"/>
    </location>
</feature>
<evidence type="ECO:0000313" key="14">
    <source>
        <dbReference type="Proteomes" id="UP000092498"/>
    </source>
</evidence>
<dbReference type="Proteomes" id="UP000092498">
    <property type="component" value="Chromosome"/>
</dbReference>
<evidence type="ECO:0000256" key="7">
    <source>
        <dbReference type="PIRSR" id="PIRSR627057-2"/>
    </source>
</evidence>
<evidence type="ECO:0000256" key="2">
    <source>
        <dbReference type="ARBA" id="ARBA00022723"/>
    </source>
</evidence>
<keyword evidence="9" id="KW-0472">Membrane</keyword>
<keyword evidence="2 7" id="KW-0479">Metal-binding</keyword>
<evidence type="ECO:0000259" key="11">
    <source>
        <dbReference type="Pfam" id="PF01435"/>
    </source>
</evidence>
<comment type="cofactor">
    <cofactor evidence="7">
        <name>Zn(2+)</name>
        <dbReference type="ChEBI" id="CHEBI:29105"/>
    </cofactor>
    <text evidence="7">Binds 1 zinc ion per subunit.</text>
</comment>
<dbReference type="GO" id="GO:0071586">
    <property type="term" value="P:CAAX-box protein processing"/>
    <property type="evidence" value="ECO:0007669"/>
    <property type="project" value="InterPro"/>
</dbReference>
<dbReference type="GO" id="GO:0004222">
    <property type="term" value="F:metalloendopeptidase activity"/>
    <property type="evidence" value="ECO:0007669"/>
    <property type="project" value="InterPro"/>
</dbReference>
<evidence type="ECO:0000256" key="9">
    <source>
        <dbReference type="SAM" id="Phobius"/>
    </source>
</evidence>
<feature type="binding site" evidence="7">
    <location>
        <position position="275"/>
    </location>
    <ligand>
        <name>Zn(2+)</name>
        <dbReference type="ChEBI" id="CHEBI:29105"/>
        <note>catalytic</note>
    </ligand>
</feature>
<dbReference type="InterPro" id="IPR027057">
    <property type="entry name" value="CAXX_Prtase_1"/>
</dbReference>
<feature type="chain" id="PRO_5008518847" description="Peptidase M48" evidence="10">
    <location>
        <begin position="22"/>
        <end position="461"/>
    </location>
</feature>
<feature type="domain" description="CAAX prenyl protease 1 N-terminal" evidence="12">
    <location>
        <begin position="39"/>
        <end position="198"/>
    </location>
</feature>
<dbReference type="PANTHER" id="PTHR10120">
    <property type="entry name" value="CAAX PRENYL PROTEASE 1"/>
    <property type="match status" value="1"/>
</dbReference>
<evidence type="ECO:0000256" key="1">
    <source>
        <dbReference type="ARBA" id="ARBA00022670"/>
    </source>
</evidence>
<dbReference type="InParanoid" id="A0A1B1AI81"/>
<feature type="transmembrane region" description="Helical" evidence="9">
    <location>
        <begin position="91"/>
        <end position="120"/>
    </location>
</feature>
<keyword evidence="1" id="KW-0645">Protease</keyword>
<dbReference type="InterPro" id="IPR032456">
    <property type="entry name" value="Peptidase_M48_N"/>
</dbReference>
<dbReference type="AlphaFoldDB" id="A0A1B1AI81"/>
<evidence type="ECO:0000313" key="13">
    <source>
        <dbReference type="EMBL" id="ANP46273.1"/>
    </source>
</evidence>
<feature type="signal peptide" evidence="10">
    <location>
        <begin position="1"/>
        <end position="21"/>
    </location>
</feature>
<keyword evidence="3" id="KW-0378">Hydrolase</keyword>
<feature type="active site" description="Proton donor" evidence="6">
    <location>
        <position position="353"/>
    </location>
</feature>
<evidence type="ECO:0000256" key="3">
    <source>
        <dbReference type="ARBA" id="ARBA00022801"/>
    </source>
</evidence>
<dbReference type="KEGG" id="cbot:ATE48_10270"/>
<organism evidence="13 14">
    <name type="scientific">Candidatus Viadribacter manganicus</name>
    <dbReference type="NCBI Taxonomy" id="1759059"/>
    <lineage>
        <taxon>Bacteria</taxon>
        <taxon>Pseudomonadati</taxon>
        <taxon>Pseudomonadota</taxon>
        <taxon>Alphaproteobacteria</taxon>
        <taxon>Hyphomonadales</taxon>
        <taxon>Hyphomonadaceae</taxon>
        <taxon>Candidatus Viadribacter</taxon>
    </lineage>
</organism>